<name>A0ABW8SYX7_9CLOT</name>
<gene>
    <name evidence="2" type="ORF">ACJDUG_00735</name>
</gene>
<organism evidence="2 3">
    <name type="scientific">Candidatus Clostridium stratigraminis</name>
    <dbReference type="NCBI Taxonomy" id="3381661"/>
    <lineage>
        <taxon>Bacteria</taxon>
        <taxon>Bacillati</taxon>
        <taxon>Bacillota</taxon>
        <taxon>Clostridia</taxon>
        <taxon>Eubacteriales</taxon>
        <taxon>Clostridiaceae</taxon>
        <taxon>Clostridium</taxon>
    </lineage>
</organism>
<comment type="caution">
    <text evidence="2">The sequence shown here is derived from an EMBL/GenBank/DDBJ whole genome shotgun (WGS) entry which is preliminary data.</text>
</comment>
<evidence type="ECO:0000313" key="2">
    <source>
        <dbReference type="EMBL" id="MFL0245500.1"/>
    </source>
</evidence>
<proteinExistence type="predicted"/>
<keyword evidence="3" id="KW-1185">Reference proteome</keyword>
<protein>
    <submittedName>
        <fullName evidence="2">DUF2800 domain-containing protein</fullName>
    </submittedName>
</protein>
<dbReference type="Pfam" id="PF10926">
    <property type="entry name" value="DUF2800"/>
    <property type="match status" value="1"/>
</dbReference>
<dbReference type="InterPro" id="IPR011604">
    <property type="entry name" value="PDDEXK-like_dom_sf"/>
</dbReference>
<sequence>MAQHAILSASSASKWMNCPPSARLEENFENKSSEYAAEGTLAHELGELKLRQSLGEISTRKFNSEFKKIEVNGLFTKDMPDYVDMYVDTCMEKVSEAKAKTPDALFKIEQRLDFSEWVPDGFGTGDFVIIADGTMEICDLKYGKGVPVSAVGNKQMRLYALGAISEFEFLYDIENVKMTIIQPRLDRISTDEISTEDLLKWAEDFVKPRAQLAFKGEGDLCPGDHCTFCRAKAVCKARAEKNLEIAKYEFKDPFILDNLEIADILSRADELAKWAKDVQEYALDKALEGEEYPGWKVVEGRSNRKWVDENKVGEILIGQGFVESIIYTKKLTGISNMESAIGKKEVIRLLGDYIEKPQGKPVLVPETDKRPVFNSAVEDFK</sequence>
<keyword evidence="1" id="KW-0378">Hydrolase</keyword>
<dbReference type="EMBL" id="JBJHZZ010000001">
    <property type="protein sequence ID" value="MFL0245500.1"/>
    <property type="molecule type" value="Genomic_DNA"/>
</dbReference>
<dbReference type="InterPro" id="IPR021229">
    <property type="entry name" value="DUF2800"/>
</dbReference>
<dbReference type="RefSeq" id="WP_406767961.1">
    <property type="nucleotide sequence ID" value="NZ_JBJHZZ010000001.1"/>
</dbReference>
<evidence type="ECO:0000313" key="3">
    <source>
        <dbReference type="Proteomes" id="UP001623591"/>
    </source>
</evidence>
<dbReference type="Proteomes" id="UP001623591">
    <property type="component" value="Unassembled WGS sequence"/>
</dbReference>
<dbReference type="Gene3D" id="3.90.320.10">
    <property type="match status" value="1"/>
</dbReference>
<evidence type="ECO:0000256" key="1">
    <source>
        <dbReference type="ARBA" id="ARBA00022801"/>
    </source>
</evidence>
<reference evidence="2 3" key="1">
    <citation type="submission" date="2024-11" db="EMBL/GenBank/DDBJ databases">
        <authorList>
            <person name="Heng Y.C."/>
            <person name="Lim A.C.H."/>
            <person name="Lee J.K.Y."/>
            <person name="Kittelmann S."/>
        </authorList>
    </citation>
    <scope>NUCLEOTIDE SEQUENCE [LARGE SCALE GENOMIC DNA]</scope>
    <source>
        <strain evidence="2 3">WILCCON 0185</strain>
    </source>
</reference>
<accession>A0ABW8SYX7</accession>